<feature type="domain" description="RNase H type-1" evidence="7">
    <location>
        <begin position="80"/>
        <end position="223"/>
    </location>
</feature>
<protein>
    <recommendedName>
        <fullName evidence="7">RNase H type-1 domain-containing protein</fullName>
    </recommendedName>
</protein>
<keyword evidence="9" id="KW-1185">Reference proteome</keyword>
<keyword evidence="6" id="KW-0695">RNA-directed DNA polymerase</keyword>
<reference evidence="8" key="1">
    <citation type="submission" date="2023-07" db="EMBL/GenBank/DDBJ databases">
        <authorList>
            <person name="Stuckert A."/>
        </authorList>
    </citation>
    <scope>NUCLEOTIDE SEQUENCE</scope>
</reference>
<accession>A0ABN9MQI2</accession>
<sequence>MPSLNELSLVNICKTMSPSPDVLSLTQLLSTSAKGEENEDHISATLVEGVVNSEMAQQDYLSLMRQETSGFDSVTDVPLENYDLILFVDGSRYADQECHFHTGIAVVTEDTVLLAKPLPPSFSPHEAELRALTEAYKMSAQRNATIYSDSRHIHGMCHDYEPIWRVRNFITANGTPIRHHKAEQELMESLLIPERVAVVKVKAHTGVTSREAMGNRRADATAK</sequence>
<dbReference type="SUPFAM" id="SSF53098">
    <property type="entry name" value="Ribonuclease H-like"/>
    <property type="match status" value="1"/>
</dbReference>
<keyword evidence="4" id="KW-0255">Endonuclease</keyword>
<evidence type="ECO:0000313" key="8">
    <source>
        <dbReference type="EMBL" id="CAJ0967632.1"/>
    </source>
</evidence>
<evidence type="ECO:0000256" key="1">
    <source>
        <dbReference type="ARBA" id="ARBA00022679"/>
    </source>
</evidence>
<dbReference type="PROSITE" id="PS50879">
    <property type="entry name" value="RNASE_H_1"/>
    <property type="match status" value="1"/>
</dbReference>
<dbReference type="EMBL" id="CAUEEQ010078454">
    <property type="protein sequence ID" value="CAJ0967632.1"/>
    <property type="molecule type" value="Genomic_DNA"/>
</dbReference>
<dbReference type="InterPro" id="IPR036397">
    <property type="entry name" value="RNaseH_sf"/>
</dbReference>
<evidence type="ECO:0000256" key="2">
    <source>
        <dbReference type="ARBA" id="ARBA00022695"/>
    </source>
</evidence>
<name>A0ABN9MQI2_9NEOB</name>
<keyword evidence="2" id="KW-0548">Nucleotidyltransferase</keyword>
<gene>
    <name evidence="8" type="ORF">RIMI_LOCUS22351240</name>
</gene>
<keyword evidence="3" id="KW-0540">Nuclease</keyword>
<dbReference type="Pfam" id="PF00075">
    <property type="entry name" value="RNase_H"/>
    <property type="match status" value="1"/>
</dbReference>
<dbReference type="PANTHER" id="PTHR41694:SF5">
    <property type="entry name" value="RIBONUCLEASE H"/>
    <property type="match status" value="1"/>
</dbReference>
<dbReference type="Proteomes" id="UP001176940">
    <property type="component" value="Unassembled WGS sequence"/>
</dbReference>
<dbReference type="InterPro" id="IPR002156">
    <property type="entry name" value="RNaseH_domain"/>
</dbReference>
<comment type="caution">
    <text evidence="8">The sequence shown here is derived from an EMBL/GenBank/DDBJ whole genome shotgun (WGS) entry which is preliminary data.</text>
</comment>
<keyword evidence="1" id="KW-0808">Transferase</keyword>
<keyword evidence="5" id="KW-0378">Hydrolase</keyword>
<dbReference type="InterPro" id="IPR012337">
    <property type="entry name" value="RNaseH-like_sf"/>
</dbReference>
<proteinExistence type="predicted"/>
<evidence type="ECO:0000256" key="4">
    <source>
        <dbReference type="ARBA" id="ARBA00022759"/>
    </source>
</evidence>
<evidence type="ECO:0000256" key="5">
    <source>
        <dbReference type="ARBA" id="ARBA00022801"/>
    </source>
</evidence>
<dbReference type="Gene3D" id="3.30.420.10">
    <property type="entry name" value="Ribonuclease H-like superfamily/Ribonuclease H"/>
    <property type="match status" value="1"/>
</dbReference>
<evidence type="ECO:0000256" key="3">
    <source>
        <dbReference type="ARBA" id="ARBA00022722"/>
    </source>
</evidence>
<evidence type="ECO:0000313" key="9">
    <source>
        <dbReference type="Proteomes" id="UP001176940"/>
    </source>
</evidence>
<organism evidence="8 9">
    <name type="scientific">Ranitomeya imitator</name>
    <name type="common">mimic poison frog</name>
    <dbReference type="NCBI Taxonomy" id="111125"/>
    <lineage>
        <taxon>Eukaryota</taxon>
        <taxon>Metazoa</taxon>
        <taxon>Chordata</taxon>
        <taxon>Craniata</taxon>
        <taxon>Vertebrata</taxon>
        <taxon>Euteleostomi</taxon>
        <taxon>Amphibia</taxon>
        <taxon>Batrachia</taxon>
        <taxon>Anura</taxon>
        <taxon>Neobatrachia</taxon>
        <taxon>Hyloidea</taxon>
        <taxon>Dendrobatidae</taxon>
        <taxon>Dendrobatinae</taxon>
        <taxon>Ranitomeya</taxon>
    </lineage>
</organism>
<evidence type="ECO:0000256" key="6">
    <source>
        <dbReference type="ARBA" id="ARBA00022918"/>
    </source>
</evidence>
<dbReference type="PANTHER" id="PTHR41694">
    <property type="entry name" value="ENDOGENOUS RETROVIRUS GROUP K MEMBER POL PROTEIN"/>
    <property type="match status" value="1"/>
</dbReference>
<evidence type="ECO:0000259" key="7">
    <source>
        <dbReference type="PROSITE" id="PS50879"/>
    </source>
</evidence>